<keyword evidence="2" id="KW-1185">Reference proteome</keyword>
<dbReference type="AlphaFoldDB" id="A0A2P5BVT5"/>
<gene>
    <name evidence="1" type="ORF">PanWU01x14_205710</name>
</gene>
<dbReference type="EMBL" id="JXTB01000213">
    <property type="protein sequence ID" value="PON52888.1"/>
    <property type="molecule type" value="Genomic_DNA"/>
</dbReference>
<name>A0A2P5BVT5_PARAD</name>
<accession>A0A2P5BVT5</accession>
<organism evidence="1 2">
    <name type="scientific">Parasponia andersonii</name>
    <name type="common">Sponia andersonii</name>
    <dbReference type="NCBI Taxonomy" id="3476"/>
    <lineage>
        <taxon>Eukaryota</taxon>
        <taxon>Viridiplantae</taxon>
        <taxon>Streptophyta</taxon>
        <taxon>Embryophyta</taxon>
        <taxon>Tracheophyta</taxon>
        <taxon>Spermatophyta</taxon>
        <taxon>Magnoliopsida</taxon>
        <taxon>eudicotyledons</taxon>
        <taxon>Gunneridae</taxon>
        <taxon>Pentapetalae</taxon>
        <taxon>rosids</taxon>
        <taxon>fabids</taxon>
        <taxon>Rosales</taxon>
        <taxon>Cannabaceae</taxon>
        <taxon>Parasponia</taxon>
    </lineage>
</organism>
<protein>
    <submittedName>
        <fullName evidence="1">Uncharacterized protein</fullName>
    </submittedName>
</protein>
<proteinExistence type="predicted"/>
<comment type="caution">
    <text evidence="1">The sequence shown here is derived from an EMBL/GenBank/DDBJ whole genome shotgun (WGS) entry which is preliminary data.</text>
</comment>
<dbReference type="Proteomes" id="UP000237105">
    <property type="component" value="Unassembled WGS sequence"/>
</dbReference>
<reference evidence="2" key="1">
    <citation type="submission" date="2016-06" db="EMBL/GenBank/DDBJ databases">
        <title>Parallel loss of symbiosis genes in relatives of nitrogen-fixing non-legume Parasponia.</title>
        <authorList>
            <person name="Van Velzen R."/>
            <person name="Holmer R."/>
            <person name="Bu F."/>
            <person name="Rutten L."/>
            <person name="Van Zeijl A."/>
            <person name="Liu W."/>
            <person name="Santuari L."/>
            <person name="Cao Q."/>
            <person name="Sharma T."/>
            <person name="Shen D."/>
            <person name="Roswanjaya Y."/>
            <person name="Wardhani T."/>
            <person name="Kalhor M.S."/>
            <person name="Jansen J."/>
            <person name="Van den Hoogen J."/>
            <person name="Gungor B."/>
            <person name="Hartog M."/>
            <person name="Hontelez J."/>
            <person name="Verver J."/>
            <person name="Yang W.-C."/>
            <person name="Schijlen E."/>
            <person name="Repin R."/>
            <person name="Schilthuizen M."/>
            <person name="Schranz E."/>
            <person name="Heidstra R."/>
            <person name="Miyata K."/>
            <person name="Fedorova E."/>
            <person name="Kohlen W."/>
            <person name="Bisseling T."/>
            <person name="Smit S."/>
            <person name="Geurts R."/>
        </authorList>
    </citation>
    <scope>NUCLEOTIDE SEQUENCE [LARGE SCALE GENOMIC DNA]</scope>
    <source>
        <strain evidence="2">cv. WU1-14</strain>
    </source>
</reference>
<evidence type="ECO:0000313" key="2">
    <source>
        <dbReference type="Proteomes" id="UP000237105"/>
    </source>
</evidence>
<evidence type="ECO:0000313" key="1">
    <source>
        <dbReference type="EMBL" id="PON52888.1"/>
    </source>
</evidence>
<sequence length="97" mass="10983">MERHPLLGERVKEVVAWASREQCHENKWSLLMAIVVVVAMATMDEVADELRARNKRVPMFGDDVGLGCGLKIRESKEYFQEQIIIGIVHELGISFGT</sequence>